<dbReference type="InterPro" id="IPR036047">
    <property type="entry name" value="F-box-like_dom_sf"/>
</dbReference>
<dbReference type="PANTHER" id="PTHR44436:SF1">
    <property type="entry name" value="F-BOX_WD REPEAT-CONTAINING PROTEIN 2"/>
    <property type="match status" value="1"/>
</dbReference>
<dbReference type="GeneID" id="136814967"/>
<accession>A0A7M5X6L4</accession>
<dbReference type="InterPro" id="IPR001680">
    <property type="entry name" value="WD40_rpt"/>
</dbReference>
<keyword evidence="2" id="KW-0677">Repeat</keyword>
<evidence type="ECO:0000256" key="1">
    <source>
        <dbReference type="ARBA" id="ARBA00022574"/>
    </source>
</evidence>
<evidence type="ECO:0000313" key="5">
    <source>
        <dbReference type="EnsemblMetazoa" id="CLYHEMP018544.1"/>
    </source>
</evidence>
<dbReference type="InterPro" id="IPR001810">
    <property type="entry name" value="F-box_dom"/>
</dbReference>
<dbReference type="OrthoDB" id="190105at2759"/>
<dbReference type="InterPro" id="IPR042627">
    <property type="entry name" value="FBXW2"/>
</dbReference>
<proteinExistence type="predicted"/>
<dbReference type="Gene3D" id="1.20.1280.50">
    <property type="match status" value="1"/>
</dbReference>
<dbReference type="EnsemblMetazoa" id="CLYHEMT018544.1">
    <property type="protein sequence ID" value="CLYHEMP018544.1"/>
    <property type="gene ID" value="CLYHEMG018544"/>
</dbReference>
<dbReference type="RefSeq" id="XP_066927491.1">
    <property type="nucleotide sequence ID" value="XM_067071390.1"/>
</dbReference>
<dbReference type="Gene3D" id="2.130.10.10">
    <property type="entry name" value="YVTN repeat-like/Quinoprotein amine dehydrogenase"/>
    <property type="match status" value="1"/>
</dbReference>
<sequence>MERNELQDFRQKWLLDLHQSQSTTQQKKDPTVKHVYHEEQKPTYSKSRQDVEITSEKPFEVIPRESTTSTKISKEYEAFAIANKYLNTSIEENKPNSRKRKYSNQDDGNLEACSSKRKESLVDLLIADIDEITCIPFFEMELPKEIAVKVFTYLNVRDLSQCCRASKQWKAIAEDDLIWFNIYKQLKMNGEDLSMIDGYEWKRRVKDAVLKKRHVQQKWKERFCEVYDLEYEKGGILCTTCCYEDDVIVAYLDGSLKIWNLMDRSFGHPLKERHTRDEDIITDVCCDVKMSKTLCVASFQNGDVMVWRRDNSLSARLVFMTNLASSETWKIGISPCSKYISLNSGPRLKILKEANEEETEQHDVGVDHTWNWSTHYEYTFNEKILDLAFIDKVLVLNLRHKILTIETQNKTHIELDQIAGATFSCLRYSASYLVVAVNGFGYSSLGGFRIRKYCLSTLKELCNMHGSQGRVQCLGYGDKSNTDCLDDQVIVACSNRTIKIYQMTDGKVLSFIPKIGSDVTMLQFDEWKILSGHQDGSIVLWDRHLGTMYWKNTMKHPVKFCHFTDYLLTTINIPIEKFPRNSNWYADDLIQHRKYRGSIRVMNFTKDILHGGSLSKEFHADYDNITGYDYNIELIAPYDNVEALNLPKI</sequence>
<feature type="compositionally biased region" description="Basic and acidic residues" evidence="3">
    <location>
        <begin position="26"/>
        <end position="52"/>
    </location>
</feature>
<dbReference type="PANTHER" id="PTHR44436">
    <property type="entry name" value="F-BOX/WD REPEAT-CONTAINING PROTEIN 2"/>
    <property type="match status" value="1"/>
</dbReference>
<feature type="region of interest" description="Disordered" evidence="3">
    <location>
        <begin position="19"/>
        <end position="52"/>
    </location>
</feature>
<dbReference type="SUPFAM" id="SSF50978">
    <property type="entry name" value="WD40 repeat-like"/>
    <property type="match status" value="1"/>
</dbReference>
<dbReference type="SMART" id="SM00256">
    <property type="entry name" value="FBOX"/>
    <property type="match status" value="1"/>
</dbReference>
<evidence type="ECO:0000313" key="6">
    <source>
        <dbReference type="Proteomes" id="UP000594262"/>
    </source>
</evidence>
<protein>
    <recommendedName>
        <fullName evidence="4">F-box domain-containing protein</fullName>
    </recommendedName>
</protein>
<keyword evidence="6" id="KW-1185">Reference proteome</keyword>
<dbReference type="InterPro" id="IPR015943">
    <property type="entry name" value="WD40/YVTN_repeat-like_dom_sf"/>
</dbReference>
<dbReference type="SUPFAM" id="SSF81383">
    <property type="entry name" value="F-box domain"/>
    <property type="match status" value="1"/>
</dbReference>
<evidence type="ECO:0000256" key="3">
    <source>
        <dbReference type="SAM" id="MobiDB-lite"/>
    </source>
</evidence>
<name>A0A7M5X6L4_9CNID</name>
<reference evidence="5" key="1">
    <citation type="submission" date="2021-01" db="UniProtKB">
        <authorList>
            <consortium name="EnsemblMetazoa"/>
        </authorList>
    </citation>
    <scope>IDENTIFICATION</scope>
</reference>
<dbReference type="Proteomes" id="UP000594262">
    <property type="component" value="Unplaced"/>
</dbReference>
<keyword evidence="1" id="KW-0853">WD repeat</keyword>
<dbReference type="PROSITE" id="PS50181">
    <property type="entry name" value="FBOX"/>
    <property type="match status" value="1"/>
</dbReference>
<feature type="domain" description="F-box" evidence="4">
    <location>
        <begin position="136"/>
        <end position="182"/>
    </location>
</feature>
<dbReference type="Pfam" id="PF12937">
    <property type="entry name" value="F-box-like"/>
    <property type="match status" value="1"/>
</dbReference>
<dbReference type="AlphaFoldDB" id="A0A7M5X6L4"/>
<dbReference type="SMART" id="SM00320">
    <property type="entry name" value="WD40"/>
    <property type="match status" value="4"/>
</dbReference>
<evidence type="ECO:0000259" key="4">
    <source>
        <dbReference type="PROSITE" id="PS50181"/>
    </source>
</evidence>
<evidence type="ECO:0000256" key="2">
    <source>
        <dbReference type="ARBA" id="ARBA00022737"/>
    </source>
</evidence>
<dbReference type="InterPro" id="IPR036322">
    <property type="entry name" value="WD40_repeat_dom_sf"/>
</dbReference>
<organism evidence="5 6">
    <name type="scientific">Clytia hemisphaerica</name>
    <dbReference type="NCBI Taxonomy" id="252671"/>
    <lineage>
        <taxon>Eukaryota</taxon>
        <taxon>Metazoa</taxon>
        <taxon>Cnidaria</taxon>
        <taxon>Hydrozoa</taxon>
        <taxon>Hydroidolina</taxon>
        <taxon>Leptothecata</taxon>
        <taxon>Obeliida</taxon>
        <taxon>Clytiidae</taxon>
        <taxon>Clytia</taxon>
    </lineage>
</organism>